<dbReference type="Gene3D" id="2.80.10.50">
    <property type="match status" value="1"/>
</dbReference>
<evidence type="ECO:0000313" key="2">
    <source>
        <dbReference type="EMBL" id="KFL32850.1"/>
    </source>
</evidence>
<dbReference type="Proteomes" id="UP000028981">
    <property type="component" value="Unassembled WGS sequence"/>
</dbReference>
<proteinExistence type="predicted"/>
<keyword evidence="3" id="KW-1185">Reference proteome</keyword>
<feature type="signal peptide" evidence="1">
    <location>
        <begin position="1"/>
        <end position="20"/>
    </location>
</feature>
<name>A0A087M7J7_9HYPH</name>
<evidence type="ECO:0000256" key="1">
    <source>
        <dbReference type="SAM" id="SignalP"/>
    </source>
</evidence>
<sequence length="480" mass="49221">MLTRSLIILGTALMASTAMAQDITSSVDFTTDKANDFRGLAYGVDGKIYVSGHVGNPSAETDPASHVIVGRFNADGTPDTAFGEDGFAEVDLPGGTIEQSLAVAPLANGDVVAAINANEEDGGISIYLVRFDATGKQVTGDAWGGETGALEVVFGWPNANNDAFPGVENPPQDTAWDLKVDNSSGEEKLIVAGHGSAAEGSGRTDADRYVVRLLAADGSVDASFNGGKPFTYQSAQTFNEGGRRVTLGADGSIMSAGYTNLGEALRNHIILIHLNPDGSLDENFGGFVSPQSSAEAVGLAATPGIAIFNPLVADGGFAEGYAAVQLSDGSWVTTGYGGATAEATPSTLGFKTTEAPDLVSFRVKGKELDTTWGSNGSAVVQSEGLTGLKSAEERGRLLVGLPNDRTLHVGYFGGIPSAVVLDSAGKLDTSVSEDGILALPNDTVSAQFFGAAVSPDGKHVALTTNNNAGGARLVVLDLQE</sequence>
<evidence type="ECO:0000313" key="3">
    <source>
        <dbReference type="Proteomes" id="UP000028981"/>
    </source>
</evidence>
<accession>A0A087M7J7</accession>
<dbReference type="RefSeq" id="WP_035078078.1">
    <property type="nucleotide sequence ID" value="NZ_JQGC01000001.1"/>
</dbReference>
<reference evidence="2 3" key="1">
    <citation type="submission" date="2014-08" db="EMBL/GenBank/DDBJ databases">
        <authorList>
            <person name="Hassan Y.I."/>
            <person name="Lepp D."/>
            <person name="Zhou T."/>
        </authorList>
    </citation>
    <scope>NUCLEOTIDE SEQUENCE [LARGE SCALE GENOMIC DNA]</scope>
    <source>
        <strain evidence="2 3">IFO13584</strain>
    </source>
</reference>
<feature type="chain" id="PRO_5001825973" evidence="1">
    <location>
        <begin position="21"/>
        <end position="480"/>
    </location>
</feature>
<dbReference type="NCBIfam" id="TIGR02608">
    <property type="entry name" value="delta_60_rpt"/>
    <property type="match status" value="3"/>
</dbReference>
<dbReference type="Pfam" id="PF17164">
    <property type="entry name" value="DUF5122"/>
    <property type="match status" value="3"/>
</dbReference>
<organism evidence="2 3">
    <name type="scientific">Devosia riboflavina</name>
    <dbReference type="NCBI Taxonomy" id="46914"/>
    <lineage>
        <taxon>Bacteria</taxon>
        <taxon>Pseudomonadati</taxon>
        <taxon>Pseudomonadota</taxon>
        <taxon>Alphaproteobacteria</taxon>
        <taxon>Hyphomicrobiales</taxon>
        <taxon>Devosiaceae</taxon>
        <taxon>Devosia</taxon>
    </lineage>
</organism>
<keyword evidence="1" id="KW-0732">Signal</keyword>
<dbReference type="EMBL" id="JQGC01000001">
    <property type="protein sequence ID" value="KFL32850.1"/>
    <property type="molecule type" value="Genomic_DNA"/>
</dbReference>
<comment type="caution">
    <text evidence="2">The sequence shown here is derived from an EMBL/GenBank/DDBJ whole genome shotgun (WGS) entry which is preliminary data.</text>
</comment>
<protein>
    <submittedName>
        <fullName evidence="2">Uncharacterized protein</fullName>
    </submittedName>
</protein>
<dbReference type="InterPro" id="IPR013431">
    <property type="entry name" value="Delta_60_rpt"/>
</dbReference>
<dbReference type="AlphaFoldDB" id="A0A087M7J7"/>
<dbReference type="STRING" id="46914.JP75_01530"/>
<dbReference type="OrthoDB" id="8143322at2"/>
<gene>
    <name evidence="2" type="ORF">JP75_01530</name>
</gene>